<feature type="transmembrane region" description="Helical" evidence="1">
    <location>
        <begin position="36"/>
        <end position="55"/>
    </location>
</feature>
<evidence type="ECO:0000313" key="2">
    <source>
        <dbReference type="EMBL" id="MCL7035548.1"/>
    </source>
</evidence>
<feature type="transmembrane region" description="Helical" evidence="1">
    <location>
        <begin position="12"/>
        <end position="30"/>
    </location>
</feature>
<proteinExistence type="predicted"/>
<reference evidence="2" key="1">
    <citation type="submission" date="2022-03" db="EMBL/GenBank/DDBJ databases">
        <title>A functionally conserved STORR gene fusion in Papaver species that diverged 16.8 million years ago.</title>
        <authorList>
            <person name="Catania T."/>
        </authorList>
    </citation>
    <scope>NUCLEOTIDE SEQUENCE</scope>
    <source>
        <strain evidence="2">S-191538</strain>
    </source>
</reference>
<keyword evidence="1" id="KW-0472">Membrane</keyword>
<keyword evidence="3" id="KW-1185">Reference proteome</keyword>
<keyword evidence="1" id="KW-0812">Transmembrane</keyword>
<evidence type="ECO:0000313" key="3">
    <source>
        <dbReference type="Proteomes" id="UP001177140"/>
    </source>
</evidence>
<dbReference type="Proteomes" id="UP001177140">
    <property type="component" value="Unassembled WGS sequence"/>
</dbReference>
<protein>
    <submittedName>
        <fullName evidence="2">Uncharacterized protein</fullName>
    </submittedName>
</protein>
<name>A0AA41SK76_PAPNU</name>
<sequence>GKAQGCISGIGSFANIISPLVFTPMTALFLSDRAPFHFPGFSIMCTGFAMMIAFLQSLMIRSVPTISNDKSNSNAYNQA</sequence>
<comment type="caution">
    <text evidence="2">The sequence shown here is derived from an EMBL/GenBank/DDBJ whole genome shotgun (WGS) entry which is preliminary data.</text>
</comment>
<organism evidence="2 3">
    <name type="scientific">Papaver nudicaule</name>
    <name type="common">Iceland poppy</name>
    <dbReference type="NCBI Taxonomy" id="74823"/>
    <lineage>
        <taxon>Eukaryota</taxon>
        <taxon>Viridiplantae</taxon>
        <taxon>Streptophyta</taxon>
        <taxon>Embryophyta</taxon>
        <taxon>Tracheophyta</taxon>
        <taxon>Spermatophyta</taxon>
        <taxon>Magnoliopsida</taxon>
        <taxon>Ranunculales</taxon>
        <taxon>Papaveraceae</taxon>
        <taxon>Papaveroideae</taxon>
        <taxon>Papaver</taxon>
    </lineage>
</organism>
<dbReference type="AlphaFoldDB" id="A0AA41SK76"/>
<evidence type="ECO:0000256" key="1">
    <source>
        <dbReference type="SAM" id="Phobius"/>
    </source>
</evidence>
<keyword evidence="1" id="KW-1133">Transmembrane helix</keyword>
<dbReference type="EMBL" id="JAJJMA010158186">
    <property type="protein sequence ID" value="MCL7035548.1"/>
    <property type="molecule type" value="Genomic_DNA"/>
</dbReference>
<accession>A0AA41SK76</accession>
<gene>
    <name evidence="2" type="ORF">MKW94_009518</name>
</gene>
<feature type="non-terminal residue" evidence="2">
    <location>
        <position position="79"/>
    </location>
</feature>